<dbReference type="NCBIfam" id="TIGR02563">
    <property type="entry name" value="cas_Csy4"/>
    <property type="match status" value="1"/>
</dbReference>
<organism evidence="1 2">
    <name type="scientific">Castellaniella defragrans</name>
    <name type="common">Alcaligenes defragrans</name>
    <dbReference type="NCBI Taxonomy" id="75697"/>
    <lineage>
        <taxon>Bacteria</taxon>
        <taxon>Pseudomonadati</taxon>
        <taxon>Pseudomonadota</taxon>
        <taxon>Betaproteobacteria</taxon>
        <taxon>Burkholderiales</taxon>
        <taxon>Alcaligenaceae</taxon>
        <taxon>Castellaniella</taxon>
    </lineage>
</organism>
<dbReference type="InterPro" id="IPR013396">
    <property type="entry name" value="CRISPR-assoc_prot_Csy4"/>
</dbReference>
<name>A0A7W9WPR8_CASDE</name>
<dbReference type="GO" id="GO:0004519">
    <property type="term" value="F:endonuclease activity"/>
    <property type="evidence" value="ECO:0007669"/>
    <property type="project" value="UniProtKB-KW"/>
</dbReference>
<protein>
    <submittedName>
        <fullName evidence="1">CRISPR-associated endonuclease Csy4</fullName>
        <ecNumber evidence="1">3.1.-.-</ecNumber>
    </submittedName>
</protein>
<dbReference type="EMBL" id="JACHIB010000018">
    <property type="protein sequence ID" value="MBB6084858.1"/>
    <property type="molecule type" value="Genomic_DNA"/>
</dbReference>
<dbReference type="EC" id="3.1.-.-" evidence="1"/>
<gene>
    <name evidence="1" type="ORF">HNR28_002906</name>
</gene>
<proteinExistence type="predicted"/>
<keyword evidence="1" id="KW-0255">Endonuclease</keyword>
<evidence type="ECO:0000313" key="1">
    <source>
        <dbReference type="EMBL" id="MBB6084858.1"/>
    </source>
</evidence>
<sequence length="188" mass="21214">MITHYIDVRLLPDPEFSQAHLLGALYAKFHRALVGLGADAIGVSFPQYSMQPRTLGRIMRVHGSDSALSTLLSTDWLRGMRDHVELGALSAVPQDVQHRRLLRRQFKTSAERLRHRRMRRKGETYEQAVQAIPDSVERQPDLPYVQLRSASTAQRFCLFLALGDAEPQPVAGVFNTYGLSSTATLPWF</sequence>
<evidence type="ECO:0000313" key="2">
    <source>
        <dbReference type="Proteomes" id="UP000541136"/>
    </source>
</evidence>
<reference evidence="1 2" key="1">
    <citation type="submission" date="2020-08" db="EMBL/GenBank/DDBJ databases">
        <title>Genomic Encyclopedia of Type Strains, Phase IV (KMG-IV): sequencing the most valuable type-strain genomes for metagenomic binning, comparative biology and taxonomic classification.</title>
        <authorList>
            <person name="Goeker M."/>
        </authorList>
    </citation>
    <scope>NUCLEOTIDE SEQUENCE [LARGE SCALE GENOMIC DNA]</scope>
    <source>
        <strain evidence="1 2">DSM 12141</strain>
    </source>
</reference>
<keyword evidence="1" id="KW-0378">Hydrolase</keyword>
<comment type="caution">
    <text evidence="1">The sequence shown here is derived from an EMBL/GenBank/DDBJ whole genome shotgun (WGS) entry which is preliminary data.</text>
</comment>
<dbReference type="CDD" id="cd09739">
    <property type="entry name" value="Cas6_I-F"/>
    <property type="match status" value="1"/>
</dbReference>
<dbReference type="RefSeq" id="WP_151023779.1">
    <property type="nucleotide sequence ID" value="NZ_JACHIB010000018.1"/>
</dbReference>
<dbReference type="Pfam" id="PF09618">
    <property type="entry name" value="Cas_Csy4"/>
    <property type="match status" value="1"/>
</dbReference>
<dbReference type="GO" id="GO:0043571">
    <property type="term" value="P:maintenance of CRISPR repeat elements"/>
    <property type="evidence" value="ECO:0007669"/>
    <property type="project" value="InterPro"/>
</dbReference>
<dbReference type="InterPro" id="IPR042564">
    <property type="entry name" value="CRISPR-Cas6/Csy4_sf"/>
</dbReference>
<accession>A0A7W9WPR8</accession>
<dbReference type="Gene3D" id="3.30.70.2540">
    <property type="entry name" value="CRISPR-associated endoribonuclease Cas6/Csy4"/>
    <property type="match status" value="1"/>
</dbReference>
<dbReference type="AlphaFoldDB" id="A0A7W9WPR8"/>
<dbReference type="Proteomes" id="UP000541136">
    <property type="component" value="Unassembled WGS sequence"/>
</dbReference>
<dbReference type="GO" id="GO:0016787">
    <property type="term" value="F:hydrolase activity"/>
    <property type="evidence" value="ECO:0007669"/>
    <property type="project" value="UniProtKB-KW"/>
</dbReference>
<keyword evidence="1" id="KW-0540">Nuclease</keyword>